<dbReference type="PANTHER" id="PTHR43377:SF6">
    <property type="entry name" value="GFO_IDH_MOCA-LIKE OXIDOREDUCTASE N-TERMINAL DOMAIN-CONTAINING PROTEIN"/>
    <property type="match status" value="1"/>
</dbReference>
<dbReference type="Proteomes" id="UP000278962">
    <property type="component" value="Unassembled WGS sequence"/>
</dbReference>
<evidence type="ECO:0000259" key="1">
    <source>
        <dbReference type="Pfam" id="PF01408"/>
    </source>
</evidence>
<comment type="caution">
    <text evidence="3">The sequence shown here is derived from an EMBL/GenBank/DDBJ whole genome shotgun (WGS) entry which is preliminary data.</text>
</comment>
<evidence type="ECO:0000313" key="3">
    <source>
        <dbReference type="EMBL" id="RKQ85063.1"/>
    </source>
</evidence>
<dbReference type="Pfam" id="PF01408">
    <property type="entry name" value="GFO_IDH_MocA"/>
    <property type="match status" value="1"/>
</dbReference>
<dbReference type="SUPFAM" id="SSF51735">
    <property type="entry name" value="NAD(P)-binding Rossmann-fold domains"/>
    <property type="match status" value="1"/>
</dbReference>
<feature type="domain" description="GFO/IDH/MocA-like oxidoreductase" evidence="2">
    <location>
        <begin position="141"/>
        <end position="248"/>
    </location>
</feature>
<dbReference type="InterPro" id="IPR036291">
    <property type="entry name" value="NAD(P)-bd_dom_sf"/>
</dbReference>
<dbReference type="OrthoDB" id="9815825at2"/>
<name>A0A660KVM9_9ACTN</name>
<dbReference type="InterPro" id="IPR055170">
    <property type="entry name" value="GFO_IDH_MocA-like_dom"/>
</dbReference>
<reference evidence="3 4" key="1">
    <citation type="submission" date="2018-10" db="EMBL/GenBank/DDBJ databases">
        <title>Genomic Encyclopedia of Archaeal and Bacterial Type Strains, Phase II (KMG-II): from individual species to whole genera.</title>
        <authorList>
            <person name="Goeker M."/>
        </authorList>
    </citation>
    <scope>NUCLEOTIDE SEQUENCE [LARGE SCALE GENOMIC DNA]</scope>
    <source>
        <strain evidence="3 4">DSM 14954</strain>
    </source>
</reference>
<organism evidence="3 4">
    <name type="scientific">Solirubrobacter pauli</name>
    <dbReference type="NCBI Taxonomy" id="166793"/>
    <lineage>
        <taxon>Bacteria</taxon>
        <taxon>Bacillati</taxon>
        <taxon>Actinomycetota</taxon>
        <taxon>Thermoleophilia</taxon>
        <taxon>Solirubrobacterales</taxon>
        <taxon>Solirubrobacteraceae</taxon>
        <taxon>Solirubrobacter</taxon>
    </lineage>
</organism>
<gene>
    <name evidence="3" type="ORF">C8N24_6697</name>
</gene>
<accession>A0A660KVM9</accession>
<dbReference type="SUPFAM" id="SSF55347">
    <property type="entry name" value="Glyceraldehyde-3-phosphate dehydrogenase-like, C-terminal domain"/>
    <property type="match status" value="1"/>
</dbReference>
<dbReference type="Gene3D" id="3.40.50.720">
    <property type="entry name" value="NAD(P)-binding Rossmann-like Domain"/>
    <property type="match status" value="1"/>
</dbReference>
<dbReference type="AlphaFoldDB" id="A0A660KVM9"/>
<proteinExistence type="predicted"/>
<dbReference type="EMBL" id="RBIL01000003">
    <property type="protein sequence ID" value="RKQ85063.1"/>
    <property type="molecule type" value="Genomic_DNA"/>
</dbReference>
<feature type="domain" description="Gfo/Idh/MocA-like oxidoreductase N-terminal" evidence="1">
    <location>
        <begin position="13"/>
        <end position="132"/>
    </location>
</feature>
<evidence type="ECO:0000259" key="2">
    <source>
        <dbReference type="Pfam" id="PF22725"/>
    </source>
</evidence>
<keyword evidence="4" id="KW-1185">Reference proteome</keyword>
<dbReference type="InterPro" id="IPR051450">
    <property type="entry name" value="Gfo/Idh/MocA_Oxidoreductases"/>
</dbReference>
<sequence length="351" mass="37947">MAHHMFTTDKTPLRTAVVGYGYWGPNLVRNVIERPDMEFAGLCEMDAERAAAFSAKVPGAPVYSDLAEVVANPEIDAVLVATPPRTHHAVVSQALRGGKHVLVEKPLAKTAAEARDLIEIAEANGRVLMPGHTFLYSPPVNKVKQLVDAGALGEIYFVTSSRLNLGKYQPDGVVCDLAPHDLSILLYLLEEPIVSVSASARSVFQDGVPEAAFLTATFASGAMANIQLSWLSPRKVREMVVVGSQQMVQYDDTANDEAVRVYDRGMDFKTPTNFGEHQLSYRSGDIIIPRIGAAEPLSLELEDFVNAVRTGSRPRSHAELGYEIVAAVEAAEESLRNGGIPVSIEPVRATA</sequence>
<dbReference type="Pfam" id="PF22725">
    <property type="entry name" value="GFO_IDH_MocA_C3"/>
    <property type="match status" value="1"/>
</dbReference>
<evidence type="ECO:0000313" key="4">
    <source>
        <dbReference type="Proteomes" id="UP000278962"/>
    </source>
</evidence>
<dbReference type="PANTHER" id="PTHR43377">
    <property type="entry name" value="BILIVERDIN REDUCTASE A"/>
    <property type="match status" value="1"/>
</dbReference>
<dbReference type="Gene3D" id="3.30.360.10">
    <property type="entry name" value="Dihydrodipicolinate Reductase, domain 2"/>
    <property type="match status" value="1"/>
</dbReference>
<dbReference type="GO" id="GO:0000166">
    <property type="term" value="F:nucleotide binding"/>
    <property type="evidence" value="ECO:0007669"/>
    <property type="project" value="InterPro"/>
</dbReference>
<dbReference type="InterPro" id="IPR000683">
    <property type="entry name" value="Gfo/Idh/MocA-like_OxRdtase_N"/>
</dbReference>
<protein>
    <submittedName>
        <fullName evidence="3">Putative dehydrogenase</fullName>
    </submittedName>
</protein>